<reference evidence="2 3" key="1">
    <citation type="submission" date="2014-09" db="EMBL/GenBank/DDBJ databases">
        <authorList>
            <person name="Ellenberger Sabrina"/>
        </authorList>
    </citation>
    <scope>NUCLEOTIDE SEQUENCE [LARGE SCALE GENOMIC DNA]</scope>
    <source>
        <strain evidence="2 3">CBS 412.66</strain>
    </source>
</reference>
<sequence>MSFLTTLIYTPRSIGLLANGVFTGIGICMNFVCVPAIKASKDPLPVFYQVYKKASVIAIASIFVSTAANAVCYNRTKDIRFIYSTALSFLSFPFTVLFMRPVNNQLFAMEKEGDNYDRKKVGKHVTKWNQLQYVRTFAGTAAFIINILYQ</sequence>
<proteinExistence type="predicted"/>
<keyword evidence="1" id="KW-1133">Transmembrane helix</keyword>
<dbReference type="Pfam" id="PF08592">
    <property type="entry name" value="Anthrone_oxy"/>
    <property type="match status" value="1"/>
</dbReference>
<keyword evidence="1" id="KW-0472">Membrane</keyword>
<dbReference type="AlphaFoldDB" id="A0A0B7MSI4"/>
<dbReference type="PANTHER" id="PTHR36535">
    <property type="entry name" value="YALI0E30327P"/>
    <property type="match status" value="1"/>
</dbReference>
<dbReference type="EMBL" id="LN719426">
    <property type="protein sequence ID" value="CEP08027.1"/>
    <property type="molecule type" value="Genomic_DNA"/>
</dbReference>
<feature type="transmembrane region" description="Helical" evidence="1">
    <location>
        <begin position="132"/>
        <end position="149"/>
    </location>
</feature>
<evidence type="ECO:0008006" key="4">
    <source>
        <dbReference type="Google" id="ProtNLM"/>
    </source>
</evidence>
<evidence type="ECO:0000313" key="2">
    <source>
        <dbReference type="EMBL" id="CEP08027.1"/>
    </source>
</evidence>
<name>A0A0B7MSI4_9FUNG</name>
<dbReference type="PANTHER" id="PTHR36535:SF1">
    <property type="entry name" value="DUF1772 DOMAIN-CONTAINING PROTEIN"/>
    <property type="match status" value="1"/>
</dbReference>
<dbReference type="Proteomes" id="UP000054107">
    <property type="component" value="Unassembled WGS sequence"/>
</dbReference>
<dbReference type="OrthoDB" id="5954308at2759"/>
<evidence type="ECO:0000256" key="1">
    <source>
        <dbReference type="SAM" id="Phobius"/>
    </source>
</evidence>
<evidence type="ECO:0000313" key="3">
    <source>
        <dbReference type="Proteomes" id="UP000054107"/>
    </source>
</evidence>
<keyword evidence="3" id="KW-1185">Reference proteome</keyword>
<protein>
    <recommendedName>
        <fullName evidence="4">DUF1772 domain-containing protein</fullName>
    </recommendedName>
</protein>
<dbReference type="InterPro" id="IPR013901">
    <property type="entry name" value="Anthrone_oxy"/>
</dbReference>
<feature type="transmembrane region" description="Helical" evidence="1">
    <location>
        <begin position="57"/>
        <end position="74"/>
    </location>
</feature>
<organism evidence="2 3">
    <name type="scientific">Parasitella parasitica</name>
    <dbReference type="NCBI Taxonomy" id="35722"/>
    <lineage>
        <taxon>Eukaryota</taxon>
        <taxon>Fungi</taxon>
        <taxon>Fungi incertae sedis</taxon>
        <taxon>Mucoromycota</taxon>
        <taxon>Mucoromycotina</taxon>
        <taxon>Mucoromycetes</taxon>
        <taxon>Mucorales</taxon>
        <taxon>Mucorineae</taxon>
        <taxon>Mucoraceae</taxon>
        <taxon>Parasitella</taxon>
    </lineage>
</organism>
<gene>
    <name evidence="2" type="primary">PARPA_01336.1 scaffold 1359</name>
</gene>
<feature type="transmembrane region" description="Helical" evidence="1">
    <location>
        <begin position="81"/>
        <end position="99"/>
    </location>
</feature>
<feature type="transmembrane region" description="Helical" evidence="1">
    <location>
        <begin position="16"/>
        <end position="37"/>
    </location>
</feature>
<accession>A0A0B7MSI4</accession>
<keyword evidence="1" id="KW-0812">Transmembrane</keyword>